<evidence type="ECO:0000256" key="10">
    <source>
        <dbReference type="ARBA" id="ARBA00023180"/>
    </source>
</evidence>
<keyword evidence="12" id="KW-0326">Glycosidase</keyword>
<dbReference type="InterPro" id="IPR050887">
    <property type="entry name" value="Beta-mannosidase_GH2"/>
</dbReference>
<keyword evidence="10" id="KW-0325">Glycoprotein</keyword>
<evidence type="ECO:0000256" key="4">
    <source>
        <dbReference type="ARBA" id="ARBA00004740"/>
    </source>
</evidence>
<dbReference type="InterPro" id="IPR041447">
    <property type="entry name" value="Mannosidase_ig"/>
</dbReference>
<evidence type="ECO:0000259" key="19">
    <source>
        <dbReference type="Pfam" id="PF22666"/>
    </source>
</evidence>
<protein>
    <recommendedName>
        <fullName evidence="14">Beta-mannosidase B</fullName>
        <ecNumber evidence="6">3.2.1.25</ecNumber>
    </recommendedName>
    <alternativeName>
        <fullName evidence="15">Mannanase B</fullName>
    </alternativeName>
</protein>
<dbReference type="Proteomes" id="UP000198521">
    <property type="component" value="Unassembled WGS sequence"/>
</dbReference>
<dbReference type="GO" id="GO:0004567">
    <property type="term" value="F:beta-mannosidase activity"/>
    <property type="evidence" value="ECO:0007669"/>
    <property type="project" value="UniProtKB-EC"/>
</dbReference>
<dbReference type="InterPro" id="IPR017853">
    <property type="entry name" value="GH"/>
</dbReference>
<dbReference type="SUPFAM" id="SSF49303">
    <property type="entry name" value="beta-Galactosidase/glucuronidase domain"/>
    <property type="match status" value="3"/>
</dbReference>
<evidence type="ECO:0000259" key="18">
    <source>
        <dbReference type="Pfam" id="PF17786"/>
    </source>
</evidence>
<dbReference type="InterPro" id="IPR008979">
    <property type="entry name" value="Galactose-bd-like_sf"/>
</dbReference>
<evidence type="ECO:0000256" key="13">
    <source>
        <dbReference type="ARBA" id="ARBA00038429"/>
    </source>
</evidence>
<proteinExistence type="inferred from homology"/>
<keyword evidence="11" id="KW-0458">Lysosome</keyword>
<comment type="similarity">
    <text evidence="13">Belongs to the glycosyl hydrolase 2 family. Beta-mannosidase B subfamily.</text>
</comment>
<evidence type="ECO:0000313" key="21">
    <source>
        <dbReference type="Proteomes" id="UP000198521"/>
    </source>
</evidence>
<accession>A0A1H7UY81</accession>
<dbReference type="InterPro" id="IPR054593">
    <property type="entry name" value="Beta-mannosidase-like_N2"/>
</dbReference>
<evidence type="ECO:0000256" key="15">
    <source>
        <dbReference type="ARBA" id="ARBA00041614"/>
    </source>
</evidence>
<comment type="pathway">
    <text evidence="4">Glycan metabolism; N-glycan degradation.</text>
</comment>
<dbReference type="Pfam" id="PF22666">
    <property type="entry name" value="Glyco_hydro_2_N2"/>
    <property type="match status" value="1"/>
</dbReference>
<keyword evidence="8" id="KW-0732">Signal</keyword>
<evidence type="ECO:0000256" key="6">
    <source>
        <dbReference type="ARBA" id="ARBA00012754"/>
    </source>
</evidence>
<name>A0A1H7UY81_AQUAM</name>
<keyword evidence="7" id="KW-0964">Secreted</keyword>
<dbReference type="InterPro" id="IPR041625">
    <property type="entry name" value="Beta-mannosidase_Ig"/>
</dbReference>
<keyword evidence="9" id="KW-0378">Hydrolase</keyword>
<dbReference type="EC" id="3.2.1.25" evidence="6"/>
<evidence type="ECO:0000256" key="5">
    <source>
        <dbReference type="ARBA" id="ARBA00011738"/>
    </source>
</evidence>
<dbReference type="PANTHER" id="PTHR43730">
    <property type="entry name" value="BETA-MANNOSIDASE"/>
    <property type="match status" value="1"/>
</dbReference>
<evidence type="ECO:0000256" key="3">
    <source>
        <dbReference type="ARBA" id="ARBA00004613"/>
    </source>
</evidence>
<feature type="domain" description="Beta-mannosidase Ig-fold" evidence="17">
    <location>
        <begin position="772"/>
        <end position="833"/>
    </location>
</feature>
<dbReference type="SUPFAM" id="SSF51445">
    <property type="entry name" value="(Trans)glycosidases"/>
    <property type="match status" value="1"/>
</dbReference>
<dbReference type="InterPro" id="IPR036156">
    <property type="entry name" value="Beta-gal/glucu_dom_sf"/>
</dbReference>
<evidence type="ECO:0000256" key="1">
    <source>
        <dbReference type="ARBA" id="ARBA00000829"/>
    </source>
</evidence>
<sequence>MVKYCKYQAALHSFTTLFFNMYKKVGILLLVLITLSCGKKKKNLFTEIDSEWQFRSVKDTSWLPAYVPGTVHTDLLKNKKIEDPFVGVNEEKLQWITSEDWEYKTILRLEEEQLGRKHHQLSFEGIDTYAEIFLNDSLLLKTKNAFRTWNVDVSGKLQKENELRILLKNPTEIEAIEKGKLSYELPAGNRIFSRKAQFHYGWDWGPTFITAGVWKPVVLKSWDDIQLQDVYIKQNFLDKKQAKLQADILLNTTQEDLDENVVVNVLVNKEIVESKKIILEKGNRKYSIDFLIENPKWWWIHNLGEPFLYDIDIQIQYGDEVVASREVKKGLRTIELIADKDAKGESFYFKLNGVPVFMKGANYIPQNIFQPEVTDRDYKKLFEDVIDANMNMLRVWGGGIYENDIFYDLADEKGILVWQDFMFACAMYPGDVAFLENVKQEAIDNVTRLRNHASIALWCGNNENNEAWHNWGWQANRSEEEKAEIWGNYQKLFNDILLNTVSDLTNTSYWESSPKYGRGNPKFRTEGNAHDWGVWHDGYPFERFEEKVPRFMSEFGFQSFPSYQAIQYFTEKDSVDIDHSSFATHQKHNRGFALIKEYMERDFPVPDKGEDYVYVSQLLQAYGMTKGIEAHRRAKPYNMGTLYWQLNDCWPVVSWSGIDGLGNWKALHYKVKKSFENVLISPKVENDTLNVYVVNDELEEQNGALKLKIKDFNGKMVWKYNQQISVKENASQVVFRIPIKDLNFSKDAVVLVSDFKESSTNFYFNKPKDLKLPTQNITKKVIKVDHGYEIKLSSPVLQKDVFLYSNNKGHFSDNFFDLLPNEEKVLLFKTSTTSGIHVLIKTLNMFTD</sequence>
<dbReference type="Gene3D" id="2.60.40.10">
    <property type="entry name" value="Immunoglobulins"/>
    <property type="match status" value="3"/>
</dbReference>
<evidence type="ECO:0000256" key="11">
    <source>
        <dbReference type="ARBA" id="ARBA00023228"/>
    </source>
</evidence>
<dbReference type="EMBL" id="FOAB01000007">
    <property type="protein sequence ID" value="SEM01776.1"/>
    <property type="molecule type" value="Genomic_DNA"/>
</dbReference>
<dbReference type="GO" id="GO:0006516">
    <property type="term" value="P:glycoprotein catabolic process"/>
    <property type="evidence" value="ECO:0007669"/>
    <property type="project" value="TreeGrafter"/>
</dbReference>
<feature type="domain" description="Beta-mannosidase-like galactose-binding" evidence="19">
    <location>
        <begin position="52"/>
        <end position="215"/>
    </location>
</feature>
<comment type="subcellular location">
    <subcellularLocation>
        <location evidence="2">Lysosome</location>
    </subcellularLocation>
    <subcellularLocation>
        <location evidence="3">Secreted</location>
    </subcellularLocation>
</comment>
<reference evidence="20 21" key="1">
    <citation type="submission" date="2016-10" db="EMBL/GenBank/DDBJ databases">
        <authorList>
            <person name="de Groot N.N."/>
        </authorList>
    </citation>
    <scope>NUCLEOTIDE SEQUENCE [LARGE SCALE GENOMIC DNA]</scope>
    <source>
        <strain evidence="20 21">DSM 25232</strain>
    </source>
</reference>
<evidence type="ECO:0000256" key="8">
    <source>
        <dbReference type="ARBA" id="ARBA00022729"/>
    </source>
</evidence>
<dbReference type="FunFam" id="3.20.20.80:FF:000050">
    <property type="entry name" value="Beta-mannosidase B"/>
    <property type="match status" value="1"/>
</dbReference>
<dbReference type="FunFam" id="2.60.120.260:FF:000060">
    <property type="entry name" value="Probable beta-mannosidase"/>
    <property type="match status" value="1"/>
</dbReference>
<dbReference type="GO" id="GO:0005576">
    <property type="term" value="C:extracellular region"/>
    <property type="evidence" value="ECO:0007669"/>
    <property type="project" value="UniProtKB-SubCell"/>
</dbReference>
<organism evidence="20 21">
    <name type="scientific">Aquimarina amphilecti</name>
    <dbReference type="NCBI Taxonomy" id="1038014"/>
    <lineage>
        <taxon>Bacteria</taxon>
        <taxon>Pseudomonadati</taxon>
        <taxon>Bacteroidota</taxon>
        <taxon>Flavobacteriia</taxon>
        <taxon>Flavobacteriales</taxon>
        <taxon>Flavobacteriaceae</taxon>
        <taxon>Aquimarina</taxon>
    </lineage>
</organism>
<dbReference type="InterPro" id="IPR013783">
    <property type="entry name" value="Ig-like_fold"/>
</dbReference>
<dbReference type="AlphaFoldDB" id="A0A1H7UY81"/>
<dbReference type="Gene3D" id="3.20.20.80">
    <property type="entry name" value="Glycosidases"/>
    <property type="match status" value="1"/>
</dbReference>
<keyword evidence="21" id="KW-1185">Reference proteome</keyword>
<evidence type="ECO:0000256" key="7">
    <source>
        <dbReference type="ARBA" id="ARBA00022525"/>
    </source>
</evidence>
<dbReference type="GO" id="GO:0005764">
    <property type="term" value="C:lysosome"/>
    <property type="evidence" value="ECO:0007669"/>
    <property type="project" value="UniProtKB-SubCell"/>
</dbReference>
<dbReference type="PANTHER" id="PTHR43730:SF1">
    <property type="entry name" value="BETA-MANNOSIDASE"/>
    <property type="match status" value="1"/>
</dbReference>
<evidence type="ECO:0000256" key="2">
    <source>
        <dbReference type="ARBA" id="ARBA00004371"/>
    </source>
</evidence>
<feature type="domain" description="Mannosidase Ig/CBM-like" evidence="18">
    <location>
        <begin position="688"/>
        <end position="769"/>
    </location>
</feature>
<dbReference type="Gene3D" id="2.60.120.260">
    <property type="entry name" value="Galactose-binding domain-like"/>
    <property type="match status" value="1"/>
</dbReference>
<evidence type="ECO:0000256" key="9">
    <source>
        <dbReference type="ARBA" id="ARBA00022801"/>
    </source>
</evidence>
<comment type="catalytic activity">
    <reaction evidence="1">
        <text>Hydrolysis of terminal, non-reducing beta-D-mannose residues in beta-D-mannosides.</text>
        <dbReference type="EC" id="3.2.1.25"/>
    </reaction>
</comment>
<comment type="subunit">
    <text evidence="5">Homodimer.</text>
</comment>
<evidence type="ECO:0000256" key="12">
    <source>
        <dbReference type="ARBA" id="ARBA00023295"/>
    </source>
</evidence>
<dbReference type="STRING" id="1038014.SAMN04487910_3929"/>
<dbReference type="RefSeq" id="WP_244543059.1">
    <property type="nucleotide sequence ID" value="NZ_FOAB01000007.1"/>
</dbReference>
<evidence type="ECO:0000259" key="16">
    <source>
        <dbReference type="Pfam" id="PF00703"/>
    </source>
</evidence>
<dbReference type="Pfam" id="PF17753">
    <property type="entry name" value="Ig_mannosidase"/>
    <property type="match status" value="1"/>
</dbReference>
<dbReference type="Pfam" id="PF00703">
    <property type="entry name" value="Glyco_hydro_2"/>
    <property type="match status" value="1"/>
</dbReference>
<evidence type="ECO:0000313" key="20">
    <source>
        <dbReference type="EMBL" id="SEM01776.1"/>
    </source>
</evidence>
<dbReference type="SUPFAM" id="SSF49785">
    <property type="entry name" value="Galactose-binding domain-like"/>
    <property type="match status" value="1"/>
</dbReference>
<feature type="domain" description="Glycoside hydrolase family 2 immunoglobulin-like beta-sandwich" evidence="16">
    <location>
        <begin position="227"/>
        <end position="332"/>
    </location>
</feature>
<evidence type="ECO:0000259" key="17">
    <source>
        <dbReference type="Pfam" id="PF17753"/>
    </source>
</evidence>
<dbReference type="Pfam" id="PF17786">
    <property type="entry name" value="Mannosidase_ig"/>
    <property type="match status" value="1"/>
</dbReference>
<dbReference type="GO" id="GO:0005975">
    <property type="term" value="P:carbohydrate metabolic process"/>
    <property type="evidence" value="ECO:0007669"/>
    <property type="project" value="InterPro"/>
</dbReference>
<gene>
    <name evidence="20" type="ORF">SAMN04487910_3929</name>
</gene>
<dbReference type="InterPro" id="IPR006102">
    <property type="entry name" value="Ig-like_GH2"/>
</dbReference>
<evidence type="ECO:0000256" key="14">
    <source>
        <dbReference type="ARBA" id="ARBA00041069"/>
    </source>
</evidence>